<dbReference type="PANTHER" id="PTHR23028">
    <property type="entry name" value="ACETYLTRANSFERASE"/>
    <property type="match status" value="1"/>
</dbReference>
<feature type="transmembrane region" description="Helical" evidence="1">
    <location>
        <begin position="208"/>
        <end position="241"/>
    </location>
</feature>
<gene>
    <name evidence="3" type="ORF">NCTC10754_04474</name>
</gene>
<evidence type="ECO:0000313" key="3">
    <source>
        <dbReference type="EMBL" id="VFB21800.1"/>
    </source>
</evidence>
<feature type="transmembrane region" description="Helical" evidence="1">
    <location>
        <begin position="309"/>
        <end position="329"/>
    </location>
</feature>
<feature type="domain" description="Acyltransferase 3" evidence="2">
    <location>
        <begin position="41"/>
        <end position="359"/>
    </location>
</feature>
<dbReference type="GO" id="GO:0000271">
    <property type="term" value="P:polysaccharide biosynthetic process"/>
    <property type="evidence" value="ECO:0007669"/>
    <property type="project" value="TreeGrafter"/>
</dbReference>
<feature type="transmembrane region" description="Helical" evidence="1">
    <location>
        <begin position="341"/>
        <end position="362"/>
    </location>
</feature>
<evidence type="ECO:0000259" key="2">
    <source>
        <dbReference type="Pfam" id="PF01757"/>
    </source>
</evidence>
<organism evidence="3 4">
    <name type="scientific">Pseudomonas fragi</name>
    <dbReference type="NCBI Taxonomy" id="296"/>
    <lineage>
        <taxon>Bacteria</taxon>
        <taxon>Pseudomonadati</taxon>
        <taxon>Pseudomonadota</taxon>
        <taxon>Gammaproteobacteria</taxon>
        <taxon>Pseudomonadales</taxon>
        <taxon>Pseudomonadaceae</taxon>
        <taxon>Pseudomonas</taxon>
    </lineage>
</organism>
<dbReference type="AlphaFoldDB" id="A0A449IQW9"/>
<dbReference type="InterPro" id="IPR050879">
    <property type="entry name" value="Acyltransferase_3"/>
</dbReference>
<feature type="transmembrane region" description="Helical" evidence="1">
    <location>
        <begin position="80"/>
        <end position="104"/>
    </location>
</feature>
<keyword evidence="1" id="KW-0812">Transmembrane</keyword>
<proteinExistence type="predicted"/>
<feature type="transmembrane region" description="Helical" evidence="1">
    <location>
        <begin position="253"/>
        <end position="271"/>
    </location>
</feature>
<dbReference type="PANTHER" id="PTHR23028:SF53">
    <property type="entry name" value="ACYL_TRANSF_3 DOMAIN-CONTAINING PROTEIN"/>
    <property type="match status" value="1"/>
</dbReference>
<dbReference type="RefSeq" id="WP_095019014.1">
    <property type="nucleotide sequence ID" value="NZ_CAACYJ010000040.1"/>
</dbReference>
<accession>A0A449IQW9</accession>
<evidence type="ECO:0000313" key="4">
    <source>
        <dbReference type="Proteomes" id="UP000330809"/>
    </source>
</evidence>
<evidence type="ECO:0000256" key="1">
    <source>
        <dbReference type="SAM" id="Phobius"/>
    </source>
</evidence>
<dbReference type="InterPro" id="IPR002656">
    <property type="entry name" value="Acyl_transf_3_dom"/>
</dbReference>
<keyword evidence="1" id="KW-0472">Membrane</keyword>
<feature type="transmembrane region" description="Helical" evidence="1">
    <location>
        <begin position="277"/>
        <end position="297"/>
    </location>
</feature>
<keyword evidence="1" id="KW-1133">Transmembrane helix</keyword>
<sequence>MNTEFTLESLIISISIILLFLLSSTLIKNKIEQNEIKHEYKFINGLRGLAAVFVVINHAPFMLTNMGLKNDNFSSWAWIYANLGSFGVQIFFCITGFLFFDKIIKSPNIQWEKFFEGRVRRVAPLYYFSSFVVFLIATLYSNFDIFNKESLMTVASMLTFNFLDGPSKIGGIALTPLNSVTWTLVHEWRFYAVLPLIALTYRSRYNKLILSTALLLAAVDLSMSTVVCWPYFLTGIIAAVLHQKLTYIKPASWPLSIIALCIFIYTCGTKAPEGYGALRFALTSCFFLCITLANPRALHAQCLNRLSDISYSIYLMHLPILYLTFKAASHMVDLSTMSKTAFWSINMIAVPLITIVSTLTFIHIEKRFMSKKANTITVAAGTAAAAES</sequence>
<keyword evidence="3" id="KW-0012">Acyltransferase</keyword>
<name>A0A449IQW9_PSEFR</name>
<feature type="transmembrane region" description="Helical" evidence="1">
    <location>
        <begin position="6"/>
        <end position="27"/>
    </location>
</feature>
<reference evidence="3 4" key="1">
    <citation type="submission" date="2019-02" db="EMBL/GenBank/DDBJ databases">
        <authorList>
            <consortium name="Pathogen Informatics"/>
        </authorList>
    </citation>
    <scope>NUCLEOTIDE SEQUENCE [LARGE SCALE GENOMIC DNA]</scope>
    <source>
        <strain evidence="3 4">3012STDY7103891</strain>
    </source>
</reference>
<dbReference type="Proteomes" id="UP000330809">
    <property type="component" value="Unassembled WGS sequence"/>
</dbReference>
<feature type="transmembrane region" description="Helical" evidence="1">
    <location>
        <begin position="125"/>
        <end position="143"/>
    </location>
</feature>
<dbReference type="EMBL" id="CAACYJ010000040">
    <property type="protein sequence ID" value="VFB21800.1"/>
    <property type="molecule type" value="Genomic_DNA"/>
</dbReference>
<protein>
    <submittedName>
        <fullName evidence="3">Acyltransferase</fullName>
    </submittedName>
</protein>
<dbReference type="Pfam" id="PF01757">
    <property type="entry name" value="Acyl_transf_3"/>
    <property type="match status" value="1"/>
</dbReference>
<dbReference type="GO" id="GO:0016747">
    <property type="term" value="F:acyltransferase activity, transferring groups other than amino-acyl groups"/>
    <property type="evidence" value="ECO:0007669"/>
    <property type="project" value="InterPro"/>
</dbReference>
<keyword evidence="3" id="KW-0808">Transferase</keyword>
<dbReference type="GO" id="GO:0016020">
    <property type="term" value="C:membrane"/>
    <property type="evidence" value="ECO:0007669"/>
    <property type="project" value="TreeGrafter"/>
</dbReference>
<feature type="transmembrane region" description="Helical" evidence="1">
    <location>
        <begin position="48"/>
        <end position="68"/>
    </location>
</feature>